<evidence type="ECO:0000256" key="2">
    <source>
        <dbReference type="SAM" id="Phobius"/>
    </source>
</evidence>
<reference evidence="3 4" key="1">
    <citation type="journal article" date="2014" name="Int. J. Syst. Evol. Microbiol.">
        <title>Complete genome sequence of Corynebacterium casei LMG S-19264T (=DSM 44701T), isolated from a smear-ripened cheese.</title>
        <authorList>
            <consortium name="US DOE Joint Genome Institute (JGI-PGF)"/>
            <person name="Walter F."/>
            <person name="Albersmeier A."/>
            <person name="Kalinowski J."/>
            <person name="Ruckert C."/>
        </authorList>
    </citation>
    <scope>NUCLEOTIDE SEQUENCE [LARGE SCALE GENOMIC DNA]</scope>
    <source>
        <strain evidence="3 4">CGMCC 1.7286</strain>
    </source>
</reference>
<comment type="caution">
    <text evidence="3">The sequence shown here is derived from an EMBL/GenBank/DDBJ whole genome shotgun (WGS) entry which is preliminary data.</text>
</comment>
<dbReference type="EMBL" id="BMLT01000021">
    <property type="protein sequence ID" value="GGO89094.1"/>
    <property type="molecule type" value="Genomic_DNA"/>
</dbReference>
<dbReference type="AlphaFoldDB" id="A0A918DXE1"/>
<keyword evidence="4" id="KW-1185">Reference proteome</keyword>
<accession>A0A918DXE1</accession>
<evidence type="ECO:0008006" key="5">
    <source>
        <dbReference type="Google" id="ProtNLM"/>
    </source>
</evidence>
<keyword evidence="1" id="KW-0175">Coiled coil</keyword>
<proteinExistence type="predicted"/>
<keyword evidence="2" id="KW-0472">Membrane</keyword>
<evidence type="ECO:0000313" key="3">
    <source>
        <dbReference type="EMBL" id="GGO89094.1"/>
    </source>
</evidence>
<gene>
    <name evidence="3" type="ORF">GCM10011348_46040</name>
</gene>
<dbReference type="RefSeq" id="WP_188862997.1">
    <property type="nucleotide sequence ID" value="NZ_BMLT01000021.1"/>
</dbReference>
<feature type="transmembrane region" description="Helical" evidence="2">
    <location>
        <begin position="6"/>
        <end position="29"/>
    </location>
</feature>
<keyword evidence="2" id="KW-1133">Transmembrane helix</keyword>
<dbReference type="Proteomes" id="UP000599578">
    <property type="component" value="Unassembled WGS sequence"/>
</dbReference>
<keyword evidence="2" id="KW-0812">Transmembrane</keyword>
<evidence type="ECO:0000256" key="1">
    <source>
        <dbReference type="SAM" id="Coils"/>
    </source>
</evidence>
<protein>
    <recommendedName>
        <fullName evidence="5">Phage shock protein B</fullName>
    </recommendedName>
</protein>
<name>A0A918DXE1_9GAMM</name>
<organism evidence="3 4">
    <name type="scientific">Marinobacterium nitratireducens</name>
    <dbReference type="NCBI Taxonomy" id="518897"/>
    <lineage>
        <taxon>Bacteria</taxon>
        <taxon>Pseudomonadati</taxon>
        <taxon>Pseudomonadota</taxon>
        <taxon>Gammaproteobacteria</taxon>
        <taxon>Oceanospirillales</taxon>
        <taxon>Oceanospirillaceae</taxon>
        <taxon>Marinobacterium</taxon>
    </lineage>
</organism>
<sequence>MIEQVIPIAFVLAIGCLFAYMAAFALGVLPANKRARPEALKPVAVTNEHHAEFASSTLSMLRLQQQEQSRLVAENEELRARINRVEEWLAKVEAKVDGGAA</sequence>
<evidence type="ECO:0000313" key="4">
    <source>
        <dbReference type="Proteomes" id="UP000599578"/>
    </source>
</evidence>
<feature type="coiled-coil region" evidence="1">
    <location>
        <begin position="61"/>
        <end position="95"/>
    </location>
</feature>